<dbReference type="PANTHER" id="PTHR10891">
    <property type="entry name" value="EF-HAND CALCIUM-BINDING DOMAIN CONTAINING PROTEIN"/>
    <property type="match status" value="1"/>
</dbReference>
<evidence type="ECO:0000256" key="3">
    <source>
        <dbReference type="ARBA" id="ARBA00022837"/>
    </source>
</evidence>
<evidence type="ECO:0000256" key="2">
    <source>
        <dbReference type="ARBA" id="ARBA00022737"/>
    </source>
</evidence>
<dbReference type="SMART" id="SM00054">
    <property type="entry name" value="EFh"/>
    <property type="match status" value="4"/>
</dbReference>
<accession>A0A9D4UP71</accession>
<dbReference type="InterPro" id="IPR002048">
    <property type="entry name" value="EF_hand_dom"/>
</dbReference>
<dbReference type="AlphaFoldDB" id="A0A9D4UP71"/>
<dbReference type="SUPFAM" id="SSF47473">
    <property type="entry name" value="EF-hand"/>
    <property type="match status" value="1"/>
</dbReference>
<reference evidence="6" key="1">
    <citation type="submission" date="2021-01" db="EMBL/GenBank/DDBJ databases">
        <title>Adiantum capillus-veneris genome.</title>
        <authorList>
            <person name="Fang Y."/>
            <person name="Liao Q."/>
        </authorList>
    </citation>
    <scope>NUCLEOTIDE SEQUENCE</scope>
    <source>
        <strain evidence="6">H3</strain>
        <tissue evidence="6">Leaf</tissue>
    </source>
</reference>
<dbReference type="Gene3D" id="1.10.238.10">
    <property type="entry name" value="EF-hand"/>
    <property type="match status" value="2"/>
</dbReference>
<evidence type="ECO:0000313" key="6">
    <source>
        <dbReference type="EMBL" id="KAI5071176.1"/>
    </source>
</evidence>
<dbReference type="FunFam" id="1.10.238.10:FF:000001">
    <property type="entry name" value="Calmodulin 1"/>
    <property type="match status" value="1"/>
</dbReference>
<dbReference type="PROSITE" id="PS50222">
    <property type="entry name" value="EF_HAND_2"/>
    <property type="match status" value="4"/>
</dbReference>
<feature type="compositionally biased region" description="Polar residues" evidence="4">
    <location>
        <begin position="160"/>
        <end position="170"/>
    </location>
</feature>
<sequence length="254" mass="28409">MNIAAVQQYSTTLNRHKVTTFEWHTQLLHVLFFFEALKAFEVHLSFDYTFRAFRQLLVTAASGSGCCPTLPAFANFNGNGKVGLIEEMSPEELGGLRKVFDMFDANHDGFLTLEELCAYMEKLSCPMTKAGLLKILKSCDWNNDGRLDFNEFVALTQTLQSGDDQSNGSAHATREDSEMEEEDPKADMKDAFKVFDKDGNGLISPTELRDTLCELGLLSSRTCLARIHSMIERVDTDGDGHVSFLEFETMMGGK</sequence>
<dbReference type="OrthoDB" id="26525at2759"/>
<keyword evidence="2" id="KW-0677">Repeat</keyword>
<evidence type="ECO:0000256" key="1">
    <source>
        <dbReference type="ARBA" id="ARBA00022723"/>
    </source>
</evidence>
<name>A0A9D4UP71_ADICA</name>
<dbReference type="CDD" id="cd00051">
    <property type="entry name" value="EFh"/>
    <property type="match status" value="2"/>
</dbReference>
<evidence type="ECO:0000259" key="5">
    <source>
        <dbReference type="PROSITE" id="PS50222"/>
    </source>
</evidence>
<dbReference type="EMBL" id="JABFUD020000013">
    <property type="protein sequence ID" value="KAI5071176.1"/>
    <property type="molecule type" value="Genomic_DNA"/>
</dbReference>
<dbReference type="PROSITE" id="PS00018">
    <property type="entry name" value="EF_HAND_1"/>
    <property type="match status" value="3"/>
</dbReference>
<protein>
    <recommendedName>
        <fullName evidence="5">EF-hand domain-containing protein</fullName>
    </recommendedName>
</protein>
<evidence type="ECO:0000313" key="7">
    <source>
        <dbReference type="Proteomes" id="UP000886520"/>
    </source>
</evidence>
<dbReference type="InterPro" id="IPR018247">
    <property type="entry name" value="EF_Hand_1_Ca_BS"/>
</dbReference>
<feature type="domain" description="EF-hand" evidence="5">
    <location>
        <begin position="183"/>
        <end position="218"/>
    </location>
</feature>
<dbReference type="InterPro" id="IPR039647">
    <property type="entry name" value="EF_hand_pair_protein_CML-like"/>
</dbReference>
<keyword evidence="1" id="KW-0479">Metal-binding</keyword>
<gene>
    <name evidence="6" type="ORF">GOP47_0013427</name>
</gene>
<feature type="domain" description="EF-hand" evidence="5">
    <location>
        <begin position="222"/>
        <end position="254"/>
    </location>
</feature>
<organism evidence="6 7">
    <name type="scientific">Adiantum capillus-veneris</name>
    <name type="common">Maidenhair fern</name>
    <dbReference type="NCBI Taxonomy" id="13818"/>
    <lineage>
        <taxon>Eukaryota</taxon>
        <taxon>Viridiplantae</taxon>
        <taxon>Streptophyta</taxon>
        <taxon>Embryophyta</taxon>
        <taxon>Tracheophyta</taxon>
        <taxon>Polypodiopsida</taxon>
        <taxon>Polypodiidae</taxon>
        <taxon>Polypodiales</taxon>
        <taxon>Pteridineae</taxon>
        <taxon>Pteridaceae</taxon>
        <taxon>Vittarioideae</taxon>
        <taxon>Adiantum</taxon>
    </lineage>
</organism>
<keyword evidence="7" id="KW-1185">Reference proteome</keyword>
<dbReference type="Pfam" id="PF13499">
    <property type="entry name" value="EF-hand_7"/>
    <property type="match status" value="2"/>
</dbReference>
<dbReference type="InterPro" id="IPR011992">
    <property type="entry name" value="EF-hand-dom_pair"/>
</dbReference>
<proteinExistence type="predicted"/>
<feature type="region of interest" description="Disordered" evidence="4">
    <location>
        <begin position="160"/>
        <end position="186"/>
    </location>
</feature>
<dbReference type="GO" id="GO:0005509">
    <property type="term" value="F:calcium ion binding"/>
    <property type="evidence" value="ECO:0007669"/>
    <property type="project" value="InterPro"/>
</dbReference>
<feature type="domain" description="EF-hand" evidence="5">
    <location>
        <begin position="127"/>
        <end position="162"/>
    </location>
</feature>
<keyword evidence="3" id="KW-0106">Calcium</keyword>
<comment type="caution">
    <text evidence="6">The sequence shown here is derived from an EMBL/GenBank/DDBJ whole genome shotgun (WGS) entry which is preliminary data.</text>
</comment>
<dbReference type="Proteomes" id="UP000886520">
    <property type="component" value="Chromosome 13"/>
</dbReference>
<evidence type="ECO:0000256" key="4">
    <source>
        <dbReference type="SAM" id="MobiDB-lite"/>
    </source>
</evidence>
<feature type="domain" description="EF-hand" evidence="5">
    <location>
        <begin position="91"/>
        <end position="126"/>
    </location>
</feature>